<feature type="region of interest" description="Disordered" evidence="1">
    <location>
        <begin position="14"/>
        <end position="33"/>
    </location>
</feature>
<comment type="caution">
    <text evidence="2">The sequence shown here is derived from an EMBL/GenBank/DDBJ whole genome shotgun (WGS) entry which is preliminary data.</text>
</comment>
<sequence>MATQAAYMAACRRGTRNHGDAKQRAAPGILRPNERYSRPRGYHFWFLSPVFEMVPPTNNMHSDEDHRHQSKSEIAVRHACSRKPRPDCRPPPCGTAISGSGREAFPRLHLLTGQVVTVGCKNSDNSSKLGVLAAARAADAPRGFRNRKRHPTENEAK</sequence>
<proteinExistence type="predicted"/>
<reference evidence="2" key="1">
    <citation type="journal article" date="2020" name="Phytopathology">
        <title>Genome Sequence Resources of Colletotrichum truncatum, C. plurivorum, C. musicola, and C. sojae: Four Species Pathogenic to Soybean (Glycine max).</title>
        <authorList>
            <person name="Rogerio F."/>
            <person name="Boufleur T.R."/>
            <person name="Ciampi-Guillardi M."/>
            <person name="Sukno S.A."/>
            <person name="Thon M.R."/>
            <person name="Massola Junior N.S."/>
            <person name="Baroncelli R."/>
        </authorList>
    </citation>
    <scope>NUCLEOTIDE SEQUENCE</scope>
    <source>
        <strain evidence="2">LFN00145</strain>
    </source>
</reference>
<dbReference type="AlphaFoldDB" id="A0A8H6NQD1"/>
<gene>
    <name evidence="2" type="ORF">CPLU01_01033</name>
</gene>
<accession>A0A8H6NQD1</accession>
<feature type="region of interest" description="Disordered" evidence="1">
    <location>
        <begin position="60"/>
        <end position="95"/>
    </location>
</feature>
<evidence type="ECO:0000313" key="2">
    <source>
        <dbReference type="EMBL" id="KAF6840662.1"/>
    </source>
</evidence>
<feature type="compositionally biased region" description="Basic and acidic residues" evidence="1">
    <location>
        <begin position="61"/>
        <end position="76"/>
    </location>
</feature>
<keyword evidence="3" id="KW-1185">Reference proteome</keyword>
<organism evidence="2 3">
    <name type="scientific">Colletotrichum plurivorum</name>
    <dbReference type="NCBI Taxonomy" id="2175906"/>
    <lineage>
        <taxon>Eukaryota</taxon>
        <taxon>Fungi</taxon>
        <taxon>Dikarya</taxon>
        <taxon>Ascomycota</taxon>
        <taxon>Pezizomycotina</taxon>
        <taxon>Sordariomycetes</taxon>
        <taxon>Hypocreomycetidae</taxon>
        <taxon>Glomerellales</taxon>
        <taxon>Glomerellaceae</taxon>
        <taxon>Colletotrichum</taxon>
        <taxon>Colletotrichum orchidearum species complex</taxon>
    </lineage>
</organism>
<dbReference type="Proteomes" id="UP000654918">
    <property type="component" value="Unassembled WGS sequence"/>
</dbReference>
<protein>
    <submittedName>
        <fullName evidence="2">Uncharacterized protein</fullName>
    </submittedName>
</protein>
<dbReference type="EMBL" id="WIGO01000006">
    <property type="protein sequence ID" value="KAF6840662.1"/>
    <property type="molecule type" value="Genomic_DNA"/>
</dbReference>
<evidence type="ECO:0000313" key="3">
    <source>
        <dbReference type="Proteomes" id="UP000654918"/>
    </source>
</evidence>
<feature type="region of interest" description="Disordered" evidence="1">
    <location>
        <begin position="137"/>
        <end position="157"/>
    </location>
</feature>
<evidence type="ECO:0000256" key="1">
    <source>
        <dbReference type="SAM" id="MobiDB-lite"/>
    </source>
</evidence>
<name>A0A8H6NQD1_9PEZI</name>